<gene>
    <name evidence="3" type="ORF">DKZ35_04165</name>
</gene>
<evidence type="ECO:0000256" key="2">
    <source>
        <dbReference type="RuleBase" id="RU003939"/>
    </source>
</evidence>
<accession>A0ABD6Y6V8</accession>
<sequence length="118" mass="13348">MVSVEFDSRLPHNLSRERERKNIMTKKTLTKSDFVEVVAAQEGIETKKAAKRAIEAFINGVKSVLGDNNDLVLSGFGKFTVEHKETEKRFFGITQDVIEVPAHNLYKAKLSKTLIKNK</sequence>
<evidence type="ECO:0000313" key="3">
    <source>
        <dbReference type="EMBL" id="PWT37679.1"/>
    </source>
</evidence>
<proteinExistence type="inferred from homology"/>
<reference evidence="4" key="1">
    <citation type="journal article" date="2018" name="Front. Microbiol.">
        <title>Comparative Genomics of the Herbivore Gut Symbiont Lactobacillus reuteri Reveals Genetic Diversity and Lifestyle Adaptation.</title>
        <authorList>
            <person name="Zhao J."/>
        </authorList>
    </citation>
    <scope>NUCLEOTIDE SEQUENCE [LARGE SCALE GENOMIC DNA]</scope>
    <source>
        <strain evidence="4">LR9</strain>
    </source>
</reference>
<dbReference type="InterPro" id="IPR010992">
    <property type="entry name" value="IHF-like_DNA-bd_dom_sf"/>
</dbReference>
<evidence type="ECO:0000256" key="1">
    <source>
        <dbReference type="ARBA" id="ARBA00021922"/>
    </source>
</evidence>
<protein>
    <recommendedName>
        <fullName evidence="1">DNA-binding protein HU</fullName>
    </recommendedName>
</protein>
<dbReference type="AlphaFoldDB" id="A0ABD6Y6V8"/>
<dbReference type="GO" id="GO:0003677">
    <property type="term" value="F:DNA binding"/>
    <property type="evidence" value="ECO:0007669"/>
    <property type="project" value="UniProtKB-KW"/>
</dbReference>
<dbReference type="SUPFAM" id="SSF47729">
    <property type="entry name" value="IHF-like DNA-binding proteins"/>
    <property type="match status" value="1"/>
</dbReference>
<dbReference type="Gene3D" id="4.10.520.10">
    <property type="entry name" value="IHF-like DNA-binding proteins"/>
    <property type="match status" value="1"/>
</dbReference>
<organism evidence="3 4">
    <name type="scientific">Limosilactobacillus reuteri</name>
    <name type="common">Lactobacillus reuteri</name>
    <dbReference type="NCBI Taxonomy" id="1598"/>
    <lineage>
        <taxon>Bacteria</taxon>
        <taxon>Bacillati</taxon>
        <taxon>Bacillota</taxon>
        <taxon>Bacilli</taxon>
        <taxon>Lactobacillales</taxon>
        <taxon>Lactobacillaceae</taxon>
        <taxon>Limosilactobacillus</taxon>
    </lineage>
</organism>
<comment type="caution">
    <text evidence="3">The sequence shown here is derived from an EMBL/GenBank/DDBJ whole genome shotgun (WGS) entry which is preliminary data.</text>
</comment>
<name>A0ABD6Y6V8_LIMRT</name>
<dbReference type="Proteomes" id="UP000245735">
    <property type="component" value="Unassembled WGS sequence"/>
</dbReference>
<dbReference type="SMART" id="SM00411">
    <property type="entry name" value="BHL"/>
    <property type="match status" value="1"/>
</dbReference>
<dbReference type="EMBL" id="QGHV01000018">
    <property type="protein sequence ID" value="PWT37679.1"/>
    <property type="molecule type" value="Genomic_DNA"/>
</dbReference>
<keyword evidence="3" id="KW-0238">DNA-binding</keyword>
<comment type="similarity">
    <text evidence="2">Belongs to the bacterial histone-like protein family.</text>
</comment>
<dbReference type="Pfam" id="PF00216">
    <property type="entry name" value="Bac_DNA_binding"/>
    <property type="match status" value="1"/>
</dbReference>
<evidence type="ECO:0000313" key="4">
    <source>
        <dbReference type="Proteomes" id="UP000245735"/>
    </source>
</evidence>
<dbReference type="InterPro" id="IPR000119">
    <property type="entry name" value="Hist_DNA-bd"/>
</dbReference>